<reference evidence="2 3" key="1">
    <citation type="submission" date="2014-11" db="EMBL/GenBank/DDBJ databases">
        <authorList>
            <person name="Zhu J."/>
            <person name="Qi W."/>
            <person name="Song R."/>
        </authorList>
    </citation>
    <scope>NUCLEOTIDE SEQUENCE [LARGE SCALE GENOMIC DNA]</scope>
</reference>
<dbReference type="OrthoDB" id="21449at2759"/>
<feature type="region of interest" description="Disordered" evidence="1">
    <location>
        <begin position="47"/>
        <end position="69"/>
    </location>
</feature>
<organism evidence="2 3">
    <name type="scientific">Vitrella brassicaformis (strain CCMP3155)</name>
    <dbReference type="NCBI Taxonomy" id="1169540"/>
    <lineage>
        <taxon>Eukaryota</taxon>
        <taxon>Sar</taxon>
        <taxon>Alveolata</taxon>
        <taxon>Colpodellida</taxon>
        <taxon>Vitrellaceae</taxon>
        <taxon>Vitrella</taxon>
    </lineage>
</organism>
<dbReference type="Proteomes" id="UP000041254">
    <property type="component" value="Unassembled WGS sequence"/>
</dbReference>
<gene>
    <name evidence="2" type="ORF">Vbra_1087</name>
</gene>
<proteinExistence type="predicted"/>
<dbReference type="AlphaFoldDB" id="A0A0G4GBZ7"/>
<evidence type="ECO:0000256" key="1">
    <source>
        <dbReference type="SAM" id="MobiDB-lite"/>
    </source>
</evidence>
<accession>A0A0G4GBZ7</accession>
<feature type="region of interest" description="Disordered" evidence="1">
    <location>
        <begin position="543"/>
        <end position="626"/>
    </location>
</feature>
<evidence type="ECO:0008006" key="4">
    <source>
        <dbReference type="Google" id="ProtNLM"/>
    </source>
</evidence>
<evidence type="ECO:0000313" key="3">
    <source>
        <dbReference type="Proteomes" id="UP000041254"/>
    </source>
</evidence>
<dbReference type="STRING" id="1169540.A0A0G4GBZ7"/>
<dbReference type="InParanoid" id="A0A0G4GBZ7"/>
<feature type="compositionally biased region" description="Gly residues" evidence="1">
    <location>
        <begin position="722"/>
        <end position="735"/>
    </location>
</feature>
<feature type="compositionally biased region" description="Low complexity" evidence="1">
    <location>
        <begin position="742"/>
        <end position="765"/>
    </location>
</feature>
<feature type="region of interest" description="Disordered" evidence="1">
    <location>
        <begin position="691"/>
        <end position="808"/>
    </location>
</feature>
<name>A0A0G4GBZ7_VITBC</name>
<dbReference type="VEuPathDB" id="CryptoDB:Vbra_1087"/>
<dbReference type="EMBL" id="CDMY01000622">
    <property type="protein sequence ID" value="CEM26630.1"/>
    <property type="molecule type" value="Genomic_DNA"/>
</dbReference>
<feature type="compositionally biased region" description="Basic and acidic residues" evidence="1">
    <location>
        <begin position="612"/>
        <end position="626"/>
    </location>
</feature>
<feature type="compositionally biased region" description="Basic and acidic residues" evidence="1">
    <location>
        <begin position="789"/>
        <end position="804"/>
    </location>
</feature>
<feature type="compositionally biased region" description="Acidic residues" evidence="1">
    <location>
        <begin position="770"/>
        <end position="780"/>
    </location>
</feature>
<dbReference type="PhylomeDB" id="A0A0G4GBZ7"/>
<protein>
    <recommendedName>
        <fullName evidence="4">Transcription initiation factor TFIID subunit 1 histone acetyltransferase domain-containing protein</fullName>
    </recommendedName>
</protein>
<sequence>MHLCPFRCSPRVDDQSWHDEPTYRDWYEIWGWSKARHDFLMKLREEKKREAQQQQQDDQDEQSPTGMPGHIRARCQLSALNGMPNADALSQVEDLPLDGPAPEEFHLAVLDALQEELASMPTSYHPHVSHDTFYEARTQLFRDRLDGGLGIMEGPEGGLAMHTMNGWREEGTRLVWRLKDLTWWHRLDFRAVAALLPSYMKKYPQAPPFGINDTMPMAVLELIEQQPLLLSGFGMGIRITKYQWGEISPKQQARLGPYGQVHSFNVKEPKYTLLEHKIRAKPHHALSIAEGVFKGPVWCHKATHPKSPPLSNHFLLISNFKNTEAKPLSVYRNPGDEHRPKKKHNYEDELLLCNCEPMAAVSAPAPPGKDPSPVYNLKRMLAYYQRAHFHMQERPQSENDEWRKKIERNFRVDRHLSHVPLDKLRQVLLMEDARWLPKPLRDFIINGRGDVENLDTWELALRRLLNLMEVCAFESAEAGVKRLLDAGLKRIPAHEMPHVFRMIKLFLTHVERSEKANALARDRALEPGSQDAARALLEAMRKYSSTTRQEGEDDGGMRPLPPMSLRNYQDHSRSSLSAGKTHESFQFVLNGPGEPSAGRGEGLSFLKRKSKKKEDKESKDSKRATEDYRRLKEPDLRRRLMRYGYEWERVKTLKRWDLVSLLRSRDDSKKGESRHHYLKRLQEIFHNQEFALSHPNPPDSEEEQEAPDHPMPPQRRAMDLEGGTGGGMPGGVGGGKGKDKAFPFGGPAPAAAAAAGEGMDALGAGPANDGDMDDRDDLLADLEGGTEAHMARESQQPRKRKFDESEVDNDALEKLRLEEFKKARGGGAFGGQHYRYVPRIKWTKRVKGDGNKLTEK</sequence>
<keyword evidence="3" id="KW-1185">Reference proteome</keyword>
<evidence type="ECO:0000313" key="2">
    <source>
        <dbReference type="EMBL" id="CEM26630.1"/>
    </source>
</evidence>